<evidence type="ECO:0000313" key="2">
    <source>
        <dbReference type="Proteomes" id="UP000801492"/>
    </source>
</evidence>
<dbReference type="AlphaFoldDB" id="A0A8K0G604"/>
<sequence length="166" mass="18912">MRREQFLQKDNTKLRNLFQAVFLSALLVGAFGYTWHPEELECVEEQKLDKAEIESLNDPWEKPTPEDNKVLNDFLECSWKKRGTLNDNGEISWDKIDDILAEILKKDIEENKSDSDEVFASVISGGVLQSLLNTCREQKFHGNTPGQAAAKAQNCIGEKLREALKD</sequence>
<reference evidence="1" key="1">
    <citation type="submission" date="2019-08" db="EMBL/GenBank/DDBJ databases">
        <title>The genome of the North American firefly Photinus pyralis.</title>
        <authorList>
            <consortium name="Photinus pyralis genome working group"/>
            <person name="Fallon T.R."/>
            <person name="Sander Lower S.E."/>
            <person name="Weng J.-K."/>
        </authorList>
    </citation>
    <scope>NUCLEOTIDE SEQUENCE</scope>
    <source>
        <strain evidence="1">TRF0915ILg1</strain>
        <tissue evidence="1">Whole body</tissue>
    </source>
</reference>
<dbReference type="CDD" id="cd23992">
    <property type="entry name" value="PBP_GOBP"/>
    <property type="match status" value="1"/>
</dbReference>
<evidence type="ECO:0000313" key="1">
    <source>
        <dbReference type="EMBL" id="KAF2887324.1"/>
    </source>
</evidence>
<comment type="caution">
    <text evidence="1">The sequence shown here is derived from an EMBL/GenBank/DDBJ whole genome shotgun (WGS) entry which is preliminary data.</text>
</comment>
<dbReference type="Proteomes" id="UP000801492">
    <property type="component" value="Unassembled WGS sequence"/>
</dbReference>
<dbReference type="InterPro" id="IPR006170">
    <property type="entry name" value="PBP/GOBP"/>
</dbReference>
<dbReference type="InterPro" id="IPR036728">
    <property type="entry name" value="PBP_GOBP_sf"/>
</dbReference>
<name>A0A8K0G604_IGNLU</name>
<dbReference type="SUPFAM" id="SSF47565">
    <property type="entry name" value="Insect pheromone/odorant-binding proteins"/>
    <property type="match status" value="1"/>
</dbReference>
<dbReference type="GO" id="GO:0005549">
    <property type="term" value="F:odorant binding"/>
    <property type="evidence" value="ECO:0007669"/>
    <property type="project" value="InterPro"/>
</dbReference>
<dbReference type="Gene3D" id="1.10.238.20">
    <property type="entry name" value="Pheromone/general odorant binding protein domain"/>
    <property type="match status" value="1"/>
</dbReference>
<dbReference type="OrthoDB" id="6763731at2759"/>
<accession>A0A8K0G604</accession>
<dbReference type="Pfam" id="PF01395">
    <property type="entry name" value="PBP_GOBP"/>
    <property type="match status" value="1"/>
</dbReference>
<protein>
    <submittedName>
        <fullName evidence="1">Uncharacterized protein</fullName>
    </submittedName>
</protein>
<keyword evidence="2" id="KW-1185">Reference proteome</keyword>
<gene>
    <name evidence="1" type="ORF">ILUMI_18849</name>
</gene>
<proteinExistence type="predicted"/>
<organism evidence="1 2">
    <name type="scientific">Ignelater luminosus</name>
    <name type="common">Cucubano</name>
    <name type="synonym">Pyrophorus luminosus</name>
    <dbReference type="NCBI Taxonomy" id="2038154"/>
    <lineage>
        <taxon>Eukaryota</taxon>
        <taxon>Metazoa</taxon>
        <taxon>Ecdysozoa</taxon>
        <taxon>Arthropoda</taxon>
        <taxon>Hexapoda</taxon>
        <taxon>Insecta</taxon>
        <taxon>Pterygota</taxon>
        <taxon>Neoptera</taxon>
        <taxon>Endopterygota</taxon>
        <taxon>Coleoptera</taxon>
        <taxon>Polyphaga</taxon>
        <taxon>Elateriformia</taxon>
        <taxon>Elateroidea</taxon>
        <taxon>Elateridae</taxon>
        <taxon>Agrypninae</taxon>
        <taxon>Pyrophorini</taxon>
        <taxon>Ignelater</taxon>
    </lineage>
</organism>
<dbReference type="EMBL" id="VTPC01084094">
    <property type="protein sequence ID" value="KAF2887324.1"/>
    <property type="molecule type" value="Genomic_DNA"/>
</dbReference>